<dbReference type="InterPro" id="IPR006631">
    <property type="entry name" value="DM4_12"/>
</dbReference>
<gene>
    <name evidence="3" type="primary">AVEN_194613_1</name>
    <name evidence="3" type="ORF">TNCV_3451271</name>
</gene>
<evidence type="ECO:0000256" key="2">
    <source>
        <dbReference type="SAM" id="Phobius"/>
    </source>
</evidence>
<reference evidence="3" key="1">
    <citation type="submission" date="2020-08" db="EMBL/GenBank/DDBJ databases">
        <title>Multicomponent nature underlies the extraordinary mechanical properties of spider dragline silk.</title>
        <authorList>
            <person name="Kono N."/>
            <person name="Nakamura H."/>
            <person name="Mori M."/>
            <person name="Yoshida Y."/>
            <person name="Ohtoshi R."/>
            <person name="Malay A.D."/>
            <person name="Moran D.A.P."/>
            <person name="Tomita M."/>
            <person name="Numata K."/>
            <person name="Arakawa K."/>
        </authorList>
    </citation>
    <scope>NUCLEOTIDE SEQUENCE</scope>
</reference>
<evidence type="ECO:0000313" key="4">
    <source>
        <dbReference type="Proteomes" id="UP000887159"/>
    </source>
</evidence>
<keyword evidence="4" id="KW-1185">Reference proteome</keyword>
<dbReference type="Proteomes" id="UP000887159">
    <property type="component" value="Unassembled WGS sequence"/>
</dbReference>
<keyword evidence="2" id="KW-0812">Transmembrane</keyword>
<evidence type="ECO:0000313" key="3">
    <source>
        <dbReference type="EMBL" id="GFY36422.1"/>
    </source>
</evidence>
<accession>A0A8X7BN46</accession>
<feature type="compositionally biased region" description="Basic and acidic residues" evidence="1">
    <location>
        <begin position="108"/>
        <end position="123"/>
    </location>
</feature>
<feature type="compositionally biased region" description="Basic and acidic residues" evidence="1">
    <location>
        <begin position="72"/>
        <end position="87"/>
    </location>
</feature>
<evidence type="ECO:0000256" key="1">
    <source>
        <dbReference type="SAM" id="MobiDB-lite"/>
    </source>
</evidence>
<organism evidence="3 4">
    <name type="scientific">Trichonephila clavipes</name>
    <name type="common">Golden silk orbweaver</name>
    <name type="synonym">Nephila clavipes</name>
    <dbReference type="NCBI Taxonomy" id="2585209"/>
    <lineage>
        <taxon>Eukaryota</taxon>
        <taxon>Metazoa</taxon>
        <taxon>Ecdysozoa</taxon>
        <taxon>Arthropoda</taxon>
        <taxon>Chelicerata</taxon>
        <taxon>Arachnida</taxon>
        <taxon>Araneae</taxon>
        <taxon>Araneomorphae</taxon>
        <taxon>Entelegynae</taxon>
        <taxon>Araneoidea</taxon>
        <taxon>Nephilidae</taxon>
        <taxon>Trichonephila</taxon>
    </lineage>
</organism>
<dbReference type="AlphaFoldDB" id="A0A8X7BN46"/>
<name>A0A8X7BN46_TRICX</name>
<dbReference type="Pfam" id="PF07841">
    <property type="entry name" value="DM4_12"/>
    <property type="match status" value="1"/>
</dbReference>
<comment type="caution">
    <text evidence="3">The sequence shown here is derived from an EMBL/GenBank/DDBJ whole genome shotgun (WGS) entry which is preliminary data.</text>
</comment>
<feature type="region of interest" description="Disordered" evidence="1">
    <location>
        <begin position="67"/>
        <end position="123"/>
    </location>
</feature>
<protein>
    <submittedName>
        <fullName evidence="3">Uncharacterized protein</fullName>
    </submittedName>
</protein>
<keyword evidence="2" id="KW-0472">Membrane</keyword>
<feature type="transmembrane region" description="Helical" evidence="2">
    <location>
        <begin position="173"/>
        <end position="193"/>
    </location>
</feature>
<sequence>MMHSYDSRVSRKCKTQIFVPLLIGYTGPVRSPENSEKMALLKPFVALLLLLVVLGCSALEGKIEHSTTVPTEKLEENKEESAKDSHTTIKVPETTPASEKTAAPETTEAPKTEHHPDDSKPEVEIHEVPLSQSVPSNSHSGGARQFAPMYQPMFPQPSGFNMIRRQFGGGMELLGDIVVMGMIGLPILGLLTVGSSSIANFLGFGSSGSSKSSSKRNRRSLKEKAEGAVEYAKTLWDVMEQLEKAFEKYDLYQAECRLRAVCETHHKNPRMGDWGQTILDLMRKQRELQNREILPVSRFLFSNYADAAEAGSRGEDCTQLFTGCPHPLSYYIRSKENEYDNEIEEKI</sequence>
<dbReference type="EMBL" id="BMAU01021436">
    <property type="protein sequence ID" value="GFY36422.1"/>
    <property type="molecule type" value="Genomic_DNA"/>
</dbReference>
<proteinExistence type="predicted"/>
<feature type="compositionally biased region" description="Low complexity" evidence="1">
    <location>
        <begin position="92"/>
        <end position="107"/>
    </location>
</feature>
<keyword evidence="2" id="KW-1133">Transmembrane helix</keyword>